<proteinExistence type="predicted"/>
<dbReference type="PRINTS" id="PR00598">
    <property type="entry name" value="HTHMARR"/>
</dbReference>
<dbReference type="InterPro" id="IPR039422">
    <property type="entry name" value="MarR/SlyA-like"/>
</dbReference>
<organism evidence="2 3">
    <name type="scientific">Polynucleobacter asymbioticus</name>
    <dbReference type="NCBI Taxonomy" id="576611"/>
    <lineage>
        <taxon>Bacteria</taxon>
        <taxon>Pseudomonadati</taxon>
        <taxon>Pseudomonadota</taxon>
        <taxon>Betaproteobacteria</taxon>
        <taxon>Burkholderiales</taxon>
        <taxon>Burkholderiaceae</taxon>
        <taxon>Polynucleobacter</taxon>
    </lineage>
</organism>
<dbReference type="GO" id="GO:0006950">
    <property type="term" value="P:response to stress"/>
    <property type="evidence" value="ECO:0007669"/>
    <property type="project" value="TreeGrafter"/>
</dbReference>
<dbReference type="Gene3D" id="1.10.10.10">
    <property type="entry name" value="Winged helix-like DNA-binding domain superfamily/Winged helix DNA-binding domain"/>
    <property type="match status" value="1"/>
</dbReference>
<dbReference type="SMART" id="SM00347">
    <property type="entry name" value="HTH_MARR"/>
    <property type="match status" value="1"/>
</dbReference>
<dbReference type="Pfam" id="PF01047">
    <property type="entry name" value="MarR"/>
    <property type="match status" value="1"/>
</dbReference>
<evidence type="ECO:0000259" key="1">
    <source>
        <dbReference type="PROSITE" id="PS50995"/>
    </source>
</evidence>
<dbReference type="EMBL" id="CP015017">
    <property type="protein sequence ID" value="APC01045.1"/>
    <property type="molecule type" value="Genomic_DNA"/>
</dbReference>
<protein>
    <recommendedName>
        <fullName evidence="1">HTH marR-type domain-containing protein</fullName>
    </recommendedName>
</protein>
<gene>
    <name evidence="2" type="ORF">AOC25_05125</name>
</gene>
<evidence type="ECO:0000313" key="3">
    <source>
        <dbReference type="Proteomes" id="UP000182060"/>
    </source>
</evidence>
<reference evidence="2" key="1">
    <citation type="journal article" date="2017" name="Appl. Environ. Microbiol.">
        <title>Microdiversification of a pelagic Polynucleobacter species is mainly driven by acquisition of genomic islands from a partially interspecific gene pool.</title>
        <authorList>
            <person name="Hoetzinger M."/>
            <person name="Hahn M.W."/>
            <person name="Jezberova J."/>
            <person name="Schmidt J."/>
            <person name="Koll U."/>
        </authorList>
    </citation>
    <scope>NUCLEOTIDE SEQUENCE</scope>
    <source>
        <strain evidence="2">MWH-RechtKol4</strain>
    </source>
</reference>
<name>A0AAC9NG23_9BURK</name>
<dbReference type="InterPro" id="IPR036388">
    <property type="entry name" value="WH-like_DNA-bd_sf"/>
</dbReference>
<evidence type="ECO:0000313" key="2">
    <source>
        <dbReference type="EMBL" id="APC01045.1"/>
    </source>
</evidence>
<feature type="domain" description="HTH marR-type" evidence="1">
    <location>
        <begin position="20"/>
        <end position="152"/>
    </location>
</feature>
<accession>A0AAC9NG23</accession>
<dbReference type="PANTHER" id="PTHR33164:SF43">
    <property type="entry name" value="HTH-TYPE TRANSCRIPTIONAL REPRESSOR YETL"/>
    <property type="match status" value="1"/>
</dbReference>
<dbReference type="PANTHER" id="PTHR33164">
    <property type="entry name" value="TRANSCRIPTIONAL REGULATOR, MARR FAMILY"/>
    <property type="match status" value="1"/>
</dbReference>
<dbReference type="GO" id="GO:0003700">
    <property type="term" value="F:DNA-binding transcription factor activity"/>
    <property type="evidence" value="ECO:0007669"/>
    <property type="project" value="InterPro"/>
</dbReference>
<dbReference type="SUPFAM" id="SSF46785">
    <property type="entry name" value="Winged helix' DNA-binding domain"/>
    <property type="match status" value="1"/>
</dbReference>
<dbReference type="InterPro" id="IPR000835">
    <property type="entry name" value="HTH_MarR-typ"/>
</dbReference>
<dbReference type="Proteomes" id="UP000182060">
    <property type="component" value="Chromosome"/>
</dbReference>
<dbReference type="PROSITE" id="PS50995">
    <property type="entry name" value="HTH_MARR_2"/>
    <property type="match status" value="1"/>
</dbReference>
<dbReference type="InterPro" id="IPR036390">
    <property type="entry name" value="WH_DNA-bd_sf"/>
</dbReference>
<dbReference type="RefSeq" id="WP_071540090.1">
    <property type="nucleotide sequence ID" value="NZ_CP015017.1"/>
</dbReference>
<dbReference type="AlphaFoldDB" id="A0AAC9NG23"/>
<sequence>MKKIASFPSSFYTPENYRPQGSMAYLMLRNKSSYQRLGDLKLADLGITAAQMSVLLLISHTEAATISSLSQSLGVNAAATVRVVQKLEKMKLIQKAPSKKDGRVIGLSLTTAGKKTAISIPPLWCDLLNQSLAGFTEKEFEQLRNFLLRIEKNNLQQLEVAL</sequence>